<comment type="caution">
    <text evidence="9">The sequence shown here is derived from an EMBL/GenBank/DDBJ whole genome shotgun (WGS) entry which is preliminary data.</text>
</comment>
<evidence type="ECO:0000256" key="1">
    <source>
        <dbReference type="ARBA" id="ARBA00004572"/>
    </source>
</evidence>
<dbReference type="Proteomes" id="UP001491310">
    <property type="component" value="Unassembled WGS sequence"/>
</dbReference>
<dbReference type="EMBL" id="JALJOT010000006">
    <property type="protein sequence ID" value="KAK9909566.1"/>
    <property type="molecule type" value="Genomic_DNA"/>
</dbReference>
<evidence type="ECO:0000256" key="5">
    <source>
        <dbReference type="ARBA" id="ARBA00022989"/>
    </source>
</evidence>
<evidence type="ECO:0008006" key="11">
    <source>
        <dbReference type="Google" id="ProtNLM"/>
    </source>
</evidence>
<keyword evidence="10" id="KW-1185">Reference proteome</keyword>
<organism evidence="9 10">
    <name type="scientific">Coccomyxa subellipsoidea</name>
    <dbReference type="NCBI Taxonomy" id="248742"/>
    <lineage>
        <taxon>Eukaryota</taxon>
        <taxon>Viridiplantae</taxon>
        <taxon>Chlorophyta</taxon>
        <taxon>core chlorophytes</taxon>
        <taxon>Trebouxiophyceae</taxon>
        <taxon>Trebouxiophyceae incertae sedis</taxon>
        <taxon>Coccomyxaceae</taxon>
        <taxon>Coccomyxa</taxon>
    </lineage>
</organism>
<dbReference type="InterPro" id="IPR028058">
    <property type="entry name" value="Fis1_TPR_N"/>
</dbReference>
<sequence>MSAELPVTDDDMIAGVRAEYERLSSTGEGPHACFRLVWTLVHSIKNSDVRRGLDLAEELLQSRGLDEQEQRDLIYLQSVAYYKLGKMLEARRQLDELLKVSPSFRQAQTLKAAVEEQIVKEGLVGIGMASAVLGLVGVAIGLAFARR</sequence>
<evidence type="ECO:0000256" key="4">
    <source>
        <dbReference type="ARBA" id="ARBA00022787"/>
    </source>
</evidence>
<gene>
    <name evidence="9" type="ORF">WJX75_004200</name>
</gene>
<name>A0ABR2YRJ4_9CHLO</name>
<dbReference type="InterPro" id="IPR033745">
    <property type="entry name" value="Fis1_cytosol"/>
</dbReference>
<keyword evidence="3 8" id="KW-0812">Transmembrane</keyword>
<dbReference type="InterPro" id="IPR028061">
    <property type="entry name" value="Fis1_TPR_C"/>
</dbReference>
<dbReference type="Pfam" id="PF14853">
    <property type="entry name" value="Fis1_TPR_C"/>
    <property type="match status" value="1"/>
</dbReference>
<accession>A0ABR2YRJ4</accession>
<evidence type="ECO:0000256" key="3">
    <source>
        <dbReference type="ARBA" id="ARBA00022692"/>
    </source>
</evidence>
<protein>
    <recommendedName>
        <fullName evidence="11">Mitochondrial fission 1 protein</fullName>
    </recommendedName>
</protein>
<evidence type="ECO:0000256" key="2">
    <source>
        <dbReference type="ARBA" id="ARBA00008937"/>
    </source>
</evidence>
<dbReference type="Pfam" id="PF14852">
    <property type="entry name" value="Fis1_TPR_N"/>
    <property type="match status" value="1"/>
</dbReference>
<evidence type="ECO:0000256" key="6">
    <source>
        <dbReference type="ARBA" id="ARBA00023128"/>
    </source>
</evidence>
<feature type="transmembrane region" description="Helical" evidence="8">
    <location>
        <begin position="123"/>
        <end position="145"/>
    </location>
</feature>
<dbReference type="SUPFAM" id="SSF48452">
    <property type="entry name" value="TPR-like"/>
    <property type="match status" value="1"/>
</dbReference>
<dbReference type="PANTHER" id="PTHR13247">
    <property type="entry name" value="TETRATRICOPEPTIDE REPEAT PROTEIN 11 TPR REPEAT PROTEIN 11"/>
    <property type="match status" value="1"/>
</dbReference>
<comment type="subcellular location">
    <subcellularLocation>
        <location evidence="1">Mitochondrion outer membrane</location>
        <topology evidence="1">Single-pass membrane protein</topology>
    </subcellularLocation>
</comment>
<evidence type="ECO:0000313" key="10">
    <source>
        <dbReference type="Proteomes" id="UP001491310"/>
    </source>
</evidence>
<evidence type="ECO:0000313" key="9">
    <source>
        <dbReference type="EMBL" id="KAK9909566.1"/>
    </source>
</evidence>
<dbReference type="InterPro" id="IPR011990">
    <property type="entry name" value="TPR-like_helical_dom_sf"/>
</dbReference>
<comment type="similarity">
    <text evidence="2">Belongs to the FIS1 family.</text>
</comment>
<dbReference type="CDD" id="cd12212">
    <property type="entry name" value="Fis1"/>
    <property type="match status" value="1"/>
</dbReference>
<evidence type="ECO:0000256" key="7">
    <source>
        <dbReference type="ARBA" id="ARBA00023136"/>
    </source>
</evidence>
<keyword evidence="6" id="KW-0496">Mitochondrion</keyword>
<keyword evidence="5 8" id="KW-1133">Transmembrane helix</keyword>
<reference evidence="9 10" key="1">
    <citation type="journal article" date="2024" name="Nat. Commun.">
        <title>Phylogenomics reveals the evolutionary origins of lichenization in chlorophyte algae.</title>
        <authorList>
            <person name="Puginier C."/>
            <person name="Libourel C."/>
            <person name="Otte J."/>
            <person name="Skaloud P."/>
            <person name="Haon M."/>
            <person name="Grisel S."/>
            <person name="Petersen M."/>
            <person name="Berrin J.G."/>
            <person name="Delaux P.M."/>
            <person name="Dal Grande F."/>
            <person name="Keller J."/>
        </authorList>
    </citation>
    <scope>NUCLEOTIDE SEQUENCE [LARGE SCALE GENOMIC DNA]</scope>
    <source>
        <strain evidence="9 10">SAG 216-7</strain>
    </source>
</reference>
<keyword evidence="7 8" id="KW-0472">Membrane</keyword>
<keyword evidence="4" id="KW-1000">Mitochondrion outer membrane</keyword>
<proteinExistence type="inferred from homology"/>
<dbReference type="Gene3D" id="1.25.40.10">
    <property type="entry name" value="Tetratricopeptide repeat domain"/>
    <property type="match status" value="1"/>
</dbReference>
<dbReference type="InterPro" id="IPR016543">
    <property type="entry name" value="Fis1"/>
</dbReference>
<dbReference type="PANTHER" id="PTHR13247:SF0">
    <property type="entry name" value="MITOCHONDRIAL FISSION 1 PROTEIN"/>
    <property type="match status" value="1"/>
</dbReference>
<evidence type="ECO:0000256" key="8">
    <source>
        <dbReference type="SAM" id="Phobius"/>
    </source>
</evidence>